<reference evidence="1" key="2">
    <citation type="journal article" date="2015" name="Fish Shellfish Immunol.">
        <title>Early steps in the European eel (Anguilla anguilla)-Vibrio vulnificus interaction in the gills: Role of the RtxA13 toxin.</title>
        <authorList>
            <person name="Callol A."/>
            <person name="Pajuelo D."/>
            <person name="Ebbesson L."/>
            <person name="Teles M."/>
            <person name="MacKenzie S."/>
            <person name="Amaro C."/>
        </authorList>
    </citation>
    <scope>NUCLEOTIDE SEQUENCE</scope>
</reference>
<evidence type="ECO:0000313" key="1">
    <source>
        <dbReference type="EMBL" id="JAI06115.1"/>
    </source>
</evidence>
<organism evidence="1">
    <name type="scientific">Anguilla anguilla</name>
    <name type="common">European freshwater eel</name>
    <name type="synonym">Muraena anguilla</name>
    <dbReference type="NCBI Taxonomy" id="7936"/>
    <lineage>
        <taxon>Eukaryota</taxon>
        <taxon>Metazoa</taxon>
        <taxon>Chordata</taxon>
        <taxon>Craniata</taxon>
        <taxon>Vertebrata</taxon>
        <taxon>Euteleostomi</taxon>
        <taxon>Actinopterygii</taxon>
        <taxon>Neopterygii</taxon>
        <taxon>Teleostei</taxon>
        <taxon>Anguilliformes</taxon>
        <taxon>Anguillidae</taxon>
        <taxon>Anguilla</taxon>
    </lineage>
</organism>
<protein>
    <submittedName>
        <fullName evidence="1">Uncharacterized protein</fullName>
    </submittedName>
</protein>
<dbReference type="AlphaFoldDB" id="A0A0E9XTW6"/>
<name>A0A0E9XTW6_ANGAN</name>
<dbReference type="EMBL" id="GBXM01002463">
    <property type="protein sequence ID" value="JAI06115.1"/>
    <property type="molecule type" value="Transcribed_RNA"/>
</dbReference>
<proteinExistence type="predicted"/>
<reference evidence="1" key="1">
    <citation type="submission" date="2014-11" db="EMBL/GenBank/DDBJ databases">
        <authorList>
            <person name="Amaro Gonzalez C."/>
        </authorList>
    </citation>
    <scope>NUCLEOTIDE SEQUENCE</scope>
</reference>
<accession>A0A0E9XTW6</accession>
<sequence>MVSPACLFSFPSLQLTLAESKEHVSYAALACSPQTLTPTVFVNFDLVV</sequence>